<keyword evidence="1" id="KW-0732">Signal</keyword>
<reference evidence="2" key="1">
    <citation type="submission" date="2023-10" db="EMBL/GenBank/DDBJ databases">
        <authorList>
            <person name="Chen Y."/>
            <person name="Shah S."/>
            <person name="Dougan E. K."/>
            <person name="Thang M."/>
            <person name="Chan C."/>
        </authorList>
    </citation>
    <scope>NUCLEOTIDE SEQUENCE [LARGE SCALE GENOMIC DNA]</scope>
</reference>
<evidence type="ECO:0000313" key="3">
    <source>
        <dbReference type="Proteomes" id="UP001189429"/>
    </source>
</evidence>
<evidence type="ECO:0000256" key="1">
    <source>
        <dbReference type="SAM" id="SignalP"/>
    </source>
</evidence>
<organism evidence="2 3">
    <name type="scientific">Prorocentrum cordatum</name>
    <dbReference type="NCBI Taxonomy" id="2364126"/>
    <lineage>
        <taxon>Eukaryota</taxon>
        <taxon>Sar</taxon>
        <taxon>Alveolata</taxon>
        <taxon>Dinophyceae</taxon>
        <taxon>Prorocentrales</taxon>
        <taxon>Prorocentraceae</taxon>
        <taxon>Prorocentrum</taxon>
    </lineage>
</organism>
<dbReference type="Proteomes" id="UP001189429">
    <property type="component" value="Unassembled WGS sequence"/>
</dbReference>
<comment type="caution">
    <text evidence="2">The sequence shown here is derived from an EMBL/GenBank/DDBJ whole genome shotgun (WGS) entry which is preliminary data.</text>
</comment>
<feature type="chain" id="PRO_5045469935" evidence="1">
    <location>
        <begin position="19"/>
        <end position="202"/>
    </location>
</feature>
<name>A0ABN9X2V6_9DINO</name>
<evidence type="ECO:0000313" key="2">
    <source>
        <dbReference type="EMBL" id="CAK0891920.1"/>
    </source>
</evidence>
<feature type="signal peptide" evidence="1">
    <location>
        <begin position="1"/>
        <end position="18"/>
    </location>
</feature>
<gene>
    <name evidence="2" type="ORF">PCOR1329_LOCUS71714</name>
</gene>
<dbReference type="EMBL" id="CAUYUJ010019538">
    <property type="protein sequence ID" value="CAK0891920.1"/>
    <property type="molecule type" value="Genomic_DNA"/>
</dbReference>
<protein>
    <submittedName>
        <fullName evidence="2">Uncharacterized protein</fullName>
    </submittedName>
</protein>
<accession>A0ABN9X2V6</accession>
<sequence>MAPMRLLITVALFGTVAGLELEDNVNKIRRLSLLQRKDKKKARTAHRVRGEDISGAYADPKHEGHLRHLLANGKTGTIKSTDDGTTKWEVPITELTADSIVADFSGKGGPKALSGKLTDEGIQWEDGNTWTLMSAKASKGVTVHTCKTMCQRWGMKALGRAFDGIKMPQPCVAKCEEVYPEDMTPAAGSIPAGEEGDSPNTL</sequence>
<proteinExistence type="predicted"/>
<keyword evidence="3" id="KW-1185">Reference proteome</keyword>